<name>Q38CU6_TRYB2</name>
<protein>
    <recommendedName>
        <fullName evidence="4">T. brucei spp.-specific protein</fullName>
    </recommendedName>
</protein>
<dbReference type="RefSeq" id="XP_827704.1">
    <property type="nucleotide sequence ID" value="XM_822611.1"/>
</dbReference>
<dbReference type="InParanoid" id="Q38CU6"/>
<dbReference type="AlphaFoldDB" id="Q38CU6"/>
<proteinExistence type="predicted"/>
<dbReference type="Proteomes" id="UP000008524">
    <property type="component" value="Chromosome 9"/>
</dbReference>
<dbReference type="EMBL" id="CM000207">
    <property type="protein sequence ID" value="EAN77374.1"/>
    <property type="molecule type" value="Genomic_DNA"/>
</dbReference>
<reference evidence="2 3" key="1">
    <citation type="journal article" date="2005" name="Science">
        <title>Comparative genomics of trypanosomatid parasitic protozoa.</title>
        <authorList>
            <person name="El-Sayed N.M."/>
            <person name="Myler P.J."/>
            <person name="Blandin G."/>
            <person name="Berriman M."/>
            <person name="Crabtree J."/>
            <person name="Aggarwal G."/>
            <person name="Caler E."/>
            <person name="Renauld H."/>
            <person name="Worthey E.A."/>
            <person name="Hertz-Fowler C."/>
            <person name="Ghedin E."/>
            <person name="Peacock C."/>
            <person name="Bartholomeu D.C."/>
            <person name="Haas B.J."/>
            <person name="Tran A.N."/>
            <person name="Wortman J.R."/>
            <person name="Alsmark U.C."/>
            <person name="Angiuoli S."/>
            <person name="Anupama A."/>
            <person name="Badger J."/>
            <person name="Bringaud F."/>
            <person name="Cadag E."/>
            <person name="Carlton J.M."/>
            <person name="Cerqueira G.C."/>
            <person name="Creasy T."/>
            <person name="Delcher A.L."/>
            <person name="Djikeng A."/>
            <person name="Embley T.M."/>
            <person name="Hauser C."/>
            <person name="Ivens A.C."/>
            <person name="Kummerfeld S.K."/>
            <person name="Pereira-Leal J.B."/>
            <person name="Nilsson D."/>
            <person name="Peterson J."/>
            <person name="Salzberg S.L."/>
            <person name="Shallom J."/>
            <person name="Silva J.C."/>
            <person name="Sundaram J."/>
            <person name="Westenberger S."/>
            <person name="White O."/>
            <person name="Melville S.E."/>
            <person name="Donelson J.E."/>
            <person name="Andersson B."/>
            <person name="Stuart K.D."/>
            <person name="Hall N."/>
        </authorList>
    </citation>
    <scope>NUCLEOTIDE SEQUENCE [LARGE SCALE GENOMIC DNA]</scope>
    <source>
        <strain evidence="2 3">927/4 GUTat10.1</strain>
    </source>
</reference>
<organism evidence="2 3">
    <name type="scientific">Trypanosoma brucei brucei (strain 927/4 GUTat10.1)</name>
    <dbReference type="NCBI Taxonomy" id="185431"/>
    <lineage>
        <taxon>Eukaryota</taxon>
        <taxon>Discoba</taxon>
        <taxon>Euglenozoa</taxon>
        <taxon>Kinetoplastea</taxon>
        <taxon>Metakinetoplastina</taxon>
        <taxon>Trypanosomatida</taxon>
        <taxon>Trypanosomatidae</taxon>
        <taxon>Trypanosoma</taxon>
    </lineage>
</organism>
<evidence type="ECO:0000313" key="2">
    <source>
        <dbReference type="EMBL" id="EAN77374.1"/>
    </source>
</evidence>
<dbReference type="KEGG" id="tbr:Tb09.244.2360"/>
<feature type="chain" id="PRO_5004221847" description="T. brucei spp.-specific protein" evidence="1">
    <location>
        <begin position="27"/>
        <end position="132"/>
    </location>
</feature>
<keyword evidence="3" id="KW-1185">Reference proteome</keyword>
<dbReference type="GeneID" id="3661242"/>
<sequence>MPVTNPFATETLLFVPLYLLLLPLHTHQPHLIKRKKARSADTRMTLCDHSHSIIARMWSNYKSAGASSKFFFKKIKKDPKESLNIRMYAPVHPTRQLMHCALLLTCVLFPTTNTPLEINTADMFFDLINLSF</sequence>
<gene>
    <name evidence="2" type="ORF">Tb09.244.2360</name>
</gene>
<keyword evidence="1" id="KW-0732">Signal</keyword>
<feature type="signal peptide" evidence="1">
    <location>
        <begin position="1"/>
        <end position="26"/>
    </location>
</feature>
<evidence type="ECO:0008006" key="4">
    <source>
        <dbReference type="Google" id="ProtNLM"/>
    </source>
</evidence>
<reference evidence="2 3" key="2">
    <citation type="journal article" date="2005" name="Science">
        <title>The genome of the African trypanosome Trypanosoma brucei.</title>
        <authorList>
            <person name="Berriman M."/>
            <person name="Ghedin E."/>
            <person name="Hertz-Fowler C."/>
            <person name="Blandin G."/>
            <person name="Renauld H."/>
            <person name="Bartholomeu D.C."/>
            <person name="Lennard N.J."/>
            <person name="Caler E."/>
            <person name="Hamlin N.E."/>
            <person name="Haas B."/>
            <person name="Bohme U."/>
            <person name="Hannick L."/>
            <person name="Aslett M.A."/>
            <person name="Shallom J."/>
            <person name="Marcello L."/>
            <person name="Hou L."/>
            <person name="Wickstead B."/>
            <person name="Alsmark U.C."/>
            <person name="Arrowsmith C."/>
            <person name="Atkin R.J."/>
            <person name="Barron A.J."/>
            <person name="Bringaud F."/>
            <person name="Brooks K."/>
            <person name="Carrington M."/>
            <person name="Cherevach I."/>
            <person name="Chillingworth T.J."/>
            <person name="Churcher C."/>
            <person name="Clark L.N."/>
            <person name="Corton C.H."/>
            <person name="Cronin A."/>
            <person name="Davies R.M."/>
            <person name="Doggett J."/>
            <person name="Djikeng A."/>
            <person name="Feldblyum T."/>
            <person name="Field M.C."/>
            <person name="Fraser A."/>
            <person name="Goodhead I."/>
            <person name="Hance Z."/>
            <person name="Harper D."/>
            <person name="Harris B.R."/>
            <person name="Hauser H."/>
            <person name="Hostetler J."/>
            <person name="Ivens A."/>
            <person name="Jagels K."/>
            <person name="Johnson D."/>
            <person name="Johnson J."/>
            <person name="Jones K."/>
            <person name="Kerhornou A.X."/>
            <person name="Koo H."/>
            <person name="Larke N."/>
            <person name="Landfear S."/>
            <person name="Larkin C."/>
            <person name="Leech V."/>
            <person name="Line A."/>
            <person name="Lord A."/>
            <person name="Macleod A."/>
            <person name="Mooney P.J."/>
            <person name="Moule S."/>
            <person name="Martin D.M."/>
            <person name="Morgan G.W."/>
            <person name="Mungall K."/>
            <person name="Norbertczak H."/>
            <person name="Ormond D."/>
            <person name="Pai G."/>
            <person name="Peacock C.S."/>
            <person name="Peterson J."/>
            <person name="Quail M.A."/>
            <person name="Rabbinowitsch E."/>
            <person name="Rajandream M.A."/>
            <person name="Reitter C."/>
            <person name="Salzberg S.L."/>
            <person name="Sanders M."/>
            <person name="Schobel S."/>
            <person name="Sharp S."/>
            <person name="Simmonds M."/>
            <person name="Simpson A.J."/>
            <person name="Tallon L."/>
            <person name="Turner C.M."/>
            <person name="Tait A."/>
            <person name="Tivey A.R."/>
            <person name="Van Aken S."/>
            <person name="Walker D."/>
            <person name="Wanless D."/>
            <person name="Wang S."/>
            <person name="White B."/>
            <person name="White O."/>
            <person name="Whitehead S."/>
            <person name="Woodward J."/>
            <person name="Wortman J."/>
            <person name="Adams M.D."/>
            <person name="Embley T.M."/>
            <person name="Gull K."/>
            <person name="Ullu E."/>
            <person name="Barry J.D."/>
            <person name="Fairlamb A.H."/>
            <person name="Opperdoes F."/>
            <person name="Barrell B.G."/>
            <person name="Donelson J.E."/>
            <person name="Hall N."/>
            <person name="Fraser C.M."/>
            <person name="Melville S.E."/>
            <person name="El-Sayed N.M."/>
        </authorList>
    </citation>
    <scope>NUCLEOTIDE SEQUENCE [LARGE SCALE GENOMIC DNA]</scope>
    <source>
        <strain evidence="2 3">927/4 GUTat10.1</strain>
    </source>
</reference>
<dbReference type="PaxDb" id="5691-EAN77374"/>
<evidence type="ECO:0000313" key="3">
    <source>
        <dbReference type="Proteomes" id="UP000008524"/>
    </source>
</evidence>
<accession>Q38CU6</accession>
<evidence type="ECO:0000256" key="1">
    <source>
        <dbReference type="SAM" id="SignalP"/>
    </source>
</evidence>